<gene>
    <name evidence="1" type="ORF">Tsubulata_024070</name>
</gene>
<dbReference type="Proteomes" id="UP001141552">
    <property type="component" value="Unassembled WGS sequence"/>
</dbReference>
<name>A0A9Q0FP28_9ROSI</name>
<evidence type="ECO:0000313" key="2">
    <source>
        <dbReference type="Proteomes" id="UP001141552"/>
    </source>
</evidence>
<feature type="non-terminal residue" evidence="1">
    <location>
        <position position="97"/>
    </location>
</feature>
<proteinExistence type="predicted"/>
<keyword evidence="2" id="KW-1185">Reference proteome</keyword>
<dbReference type="AlphaFoldDB" id="A0A9Q0FP28"/>
<comment type="caution">
    <text evidence="1">The sequence shown here is derived from an EMBL/GenBank/DDBJ whole genome shotgun (WGS) entry which is preliminary data.</text>
</comment>
<accession>A0A9Q0FP28</accession>
<evidence type="ECO:0000313" key="1">
    <source>
        <dbReference type="EMBL" id="KAJ4834095.1"/>
    </source>
</evidence>
<dbReference type="EMBL" id="JAKUCV010004784">
    <property type="protein sequence ID" value="KAJ4834095.1"/>
    <property type="molecule type" value="Genomic_DNA"/>
</dbReference>
<organism evidence="1 2">
    <name type="scientific">Turnera subulata</name>
    <dbReference type="NCBI Taxonomy" id="218843"/>
    <lineage>
        <taxon>Eukaryota</taxon>
        <taxon>Viridiplantae</taxon>
        <taxon>Streptophyta</taxon>
        <taxon>Embryophyta</taxon>
        <taxon>Tracheophyta</taxon>
        <taxon>Spermatophyta</taxon>
        <taxon>Magnoliopsida</taxon>
        <taxon>eudicotyledons</taxon>
        <taxon>Gunneridae</taxon>
        <taxon>Pentapetalae</taxon>
        <taxon>rosids</taxon>
        <taxon>fabids</taxon>
        <taxon>Malpighiales</taxon>
        <taxon>Passifloraceae</taxon>
        <taxon>Turnera</taxon>
    </lineage>
</organism>
<reference evidence="1" key="1">
    <citation type="submission" date="2022-02" db="EMBL/GenBank/DDBJ databases">
        <authorList>
            <person name="Henning P.M."/>
            <person name="McCubbin A.G."/>
            <person name="Shore J.S."/>
        </authorList>
    </citation>
    <scope>NUCLEOTIDE SEQUENCE</scope>
    <source>
        <strain evidence="1">F60SS</strain>
        <tissue evidence="1">Leaves</tissue>
    </source>
</reference>
<reference evidence="1" key="2">
    <citation type="journal article" date="2023" name="Plants (Basel)">
        <title>Annotation of the Turnera subulata (Passifloraceae) Draft Genome Reveals the S-Locus Evolved after the Divergence of Turneroideae from Passifloroideae in a Stepwise Manner.</title>
        <authorList>
            <person name="Henning P.M."/>
            <person name="Roalson E.H."/>
            <person name="Mir W."/>
            <person name="McCubbin A.G."/>
            <person name="Shore J.S."/>
        </authorList>
    </citation>
    <scope>NUCLEOTIDE SEQUENCE</scope>
    <source>
        <strain evidence="1">F60SS</strain>
    </source>
</reference>
<protein>
    <submittedName>
        <fullName evidence="1">Uncharacterized protein</fullName>
    </submittedName>
</protein>
<sequence length="97" mass="11397">MQEKDVGKHIKRKMNCKGNVNVSPFIIFSHPKRHQLPSKRIMYWDSKPTRNLAKTRGSSRHAARQTHIRIRKIGKVVFADLIYPKMLQIQGHIRGRE</sequence>